<dbReference type="Gene3D" id="3.30.70.270">
    <property type="match status" value="1"/>
</dbReference>
<accession>A0A023B899</accession>
<dbReference type="PANTHER" id="PTHR33064:SF37">
    <property type="entry name" value="RIBONUCLEASE H"/>
    <property type="match status" value="1"/>
</dbReference>
<proteinExistence type="predicted"/>
<name>A0A023B899_GRENI</name>
<keyword evidence="2" id="KW-1185">Reference proteome</keyword>
<dbReference type="VEuPathDB" id="CryptoDB:GNI_061140"/>
<dbReference type="OrthoDB" id="2013610at2759"/>
<dbReference type="PANTHER" id="PTHR33064">
    <property type="entry name" value="POL PROTEIN"/>
    <property type="match status" value="1"/>
</dbReference>
<dbReference type="Proteomes" id="UP000019763">
    <property type="component" value="Unassembled WGS sequence"/>
</dbReference>
<gene>
    <name evidence="1" type="ORF">GNI_061140</name>
</gene>
<dbReference type="EMBL" id="AFNH02000463">
    <property type="protein sequence ID" value="EZG68846.1"/>
    <property type="molecule type" value="Genomic_DNA"/>
</dbReference>
<dbReference type="InterPro" id="IPR043128">
    <property type="entry name" value="Rev_trsase/Diguanyl_cyclase"/>
</dbReference>
<sequence length="90" mass="10282">MDRVFERELRAFLCSVTYLERHFPRFASGVAADLLKQKAEFVWNEEREQEFQSIKRSVTGRVLLAAPADVGEFVLTSDLSDAATGAMIRW</sequence>
<protein>
    <recommendedName>
        <fullName evidence="3">Reverse transcriptase/retrotransposon-derived protein RNase H-like domain-containing protein</fullName>
    </recommendedName>
</protein>
<evidence type="ECO:0008006" key="3">
    <source>
        <dbReference type="Google" id="ProtNLM"/>
    </source>
</evidence>
<evidence type="ECO:0000313" key="1">
    <source>
        <dbReference type="EMBL" id="EZG68846.1"/>
    </source>
</evidence>
<dbReference type="GeneID" id="22912243"/>
<dbReference type="RefSeq" id="XP_011134540.1">
    <property type="nucleotide sequence ID" value="XM_011136238.1"/>
</dbReference>
<dbReference type="InterPro" id="IPR051320">
    <property type="entry name" value="Viral_Replic_Matur_Polypro"/>
</dbReference>
<dbReference type="InterPro" id="IPR043502">
    <property type="entry name" value="DNA/RNA_pol_sf"/>
</dbReference>
<organism evidence="1 2">
    <name type="scientific">Gregarina niphandrodes</name>
    <name type="common">Septate eugregarine</name>
    <dbReference type="NCBI Taxonomy" id="110365"/>
    <lineage>
        <taxon>Eukaryota</taxon>
        <taxon>Sar</taxon>
        <taxon>Alveolata</taxon>
        <taxon>Apicomplexa</taxon>
        <taxon>Conoidasida</taxon>
        <taxon>Gregarinasina</taxon>
        <taxon>Eugregarinorida</taxon>
        <taxon>Gregarinidae</taxon>
        <taxon>Gregarina</taxon>
    </lineage>
</organism>
<evidence type="ECO:0000313" key="2">
    <source>
        <dbReference type="Proteomes" id="UP000019763"/>
    </source>
</evidence>
<dbReference type="SUPFAM" id="SSF56672">
    <property type="entry name" value="DNA/RNA polymerases"/>
    <property type="match status" value="1"/>
</dbReference>
<comment type="caution">
    <text evidence="1">The sequence shown here is derived from an EMBL/GenBank/DDBJ whole genome shotgun (WGS) entry which is preliminary data.</text>
</comment>
<reference evidence="1" key="1">
    <citation type="submission" date="2013-12" db="EMBL/GenBank/DDBJ databases">
        <authorList>
            <person name="Omoto C.K."/>
            <person name="Sibley D."/>
            <person name="Venepally P."/>
            <person name="Hadjithomas M."/>
            <person name="Karamycheva S."/>
            <person name="Brunk B."/>
            <person name="Roos D."/>
            <person name="Caler E."/>
            <person name="Lorenzi H."/>
        </authorList>
    </citation>
    <scope>NUCLEOTIDE SEQUENCE</scope>
</reference>
<dbReference type="AlphaFoldDB" id="A0A023B899"/>